<proteinExistence type="predicted"/>
<dbReference type="Proteomes" id="UP000245207">
    <property type="component" value="Unassembled WGS sequence"/>
</dbReference>
<organism evidence="2 3">
    <name type="scientific">Artemisia annua</name>
    <name type="common">Sweet wormwood</name>
    <dbReference type="NCBI Taxonomy" id="35608"/>
    <lineage>
        <taxon>Eukaryota</taxon>
        <taxon>Viridiplantae</taxon>
        <taxon>Streptophyta</taxon>
        <taxon>Embryophyta</taxon>
        <taxon>Tracheophyta</taxon>
        <taxon>Spermatophyta</taxon>
        <taxon>Magnoliopsida</taxon>
        <taxon>eudicotyledons</taxon>
        <taxon>Gunneridae</taxon>
        <taxon>Pentapetalae</taxon>
        <taxon>asterids</taxon>
        <taxon>campanulids</taxon>
        <taxon>Asterales</taxon>
        <taxon>Asteraceae</taxon>
        <taxon>Asteroideae</taxon>
        <taxon>Anthemideae</taxon>
        <taxon>Artemisiinae</taxon>
        <taxon>Artemisia</taxon>
    </lineage>
</organism>
<gene>
    <name evidence="2" type="ORF">CTI12_AA151300</name>
</gene>
<feature type="region of interest" description="Disordered" evidence="1">
    <location>
        <begin position="252"/>
        <end position="322"/>
    </location>
</feature>
<evidence type="ECO:0000256" key="1">
    <source>
        <dbReference type="SAM" id="MobiDB-lite"/>
    </source>
</evidence>
<reference evidence="2 3" key="1">
    <citation type="journal article" date="2018" name="Mol. Plant">
        <title>The genome of Artemisia annua provides insight into the evolution of Asteraceae family and artemisinin biosynthesis.</title>
        <authorList>
            <person name="Shen Q."/>
            <person name="Zhang L."/>
            <person name="Liao Z."/>
            <person name="Wang S."/>
            <person name="Yan T."/>
            <person name="Shi P."/>
            <person name="Liu M."/>
            <person name="Fu X."/>
            <person name="Pan Q."/>
            <person name="Wang Y."/>
            <person name="Lv Z."/>
            <person name="Lu X."/>
            <person name="Zhang F."/>
            <person name="Jiang W."/>
            <person name="Ma Y."/>
            <person name="Chen M."/>
            <person name="Hao X."/>
            <person name="Li L."/>
            <person name="Tang Y."/>
            <person name="Lv G."/>
            <person name="Zhou Y."/>
            <person name="Sun X."/>
            <person name="Brodelius P.E."/>
            <person name="Rose J.K.C."/>
            <person name="Tang K."/>
        </authorList>
    </citation>
    <scope>NUCLEOTIDE SEQUENCE [LARGE SCALE GENOMIC DNA]</scope>
    <source>
        <strain evidence="3">cv. Huhao1</strain>
        <tissue evidence="2">Leaf</tissue>
    </source>
</reference>
<comment type="caution">
    <text evidence="2">The sequence shown here is derived from an EMBL/GenBank/DDBJ whole genome shotgun (WGS) entry which is preliminary data.</text>
</comment>
<dbReference type="EMBL" id="PKPP01001142">
    <property type="protein sequence ID" value="PWA85241.1"/>
    <property type="molecule type" value="Genomic_DNA"/>
</dbReference>
<feature type="region of interest" description="Disordered" evidence="1">
    <location>
        <begin position="133"/>
        <end position="160"/>
    </location>
</feature>
<sequence length="322" mass="36721">MGIKATIQESRMRCKDVEIYENCGCQLRTSYGLPFSHEQTMYLYQGQPIRLDAVDTSWTKLDFSPCISLDDDLDCTAELEELDTEFKKQPRAGKKSFLKMMKEIATPSTTSVGDPTTHKTTYRCPSYKKTHVEPPLQAQEPLKPTSTSIPKPPKPNVKPDGNYGFRVVAVGLDLHEDEWPTIRYRLLQELEMYHQKYVTIFGIDGCDRVEDRLDYFNINEPAPLDNWMSMQEIVLKGSKKQITQIEPVIIEGDMPTMCPQDRKDNSSTPSNPPMFEAEAPTRQAQEFRRSSKVGKQPSSDEAQHSHENTNVNSSDFQNQTQA</sequence>
<feature type="compositionally biased region" description="Polar residues" evidence="1">
    <location>
        <begin position="308"/>
        <end position="322"/>
    </location>
</feature>
<dbReference type="OrthoDB" id="2422440at2759"/>
<protein>
    <submittedName>
        <fullName evidence="2">Uncharacterized protein</fullName>
    </submittedName>
</protein>
<keyword evidence="3" id="KW-1185">Reference proteome</keyword>
<name>A0A2U1PHJ6_ARTAN</name>
<evidence type="ECO:0000313" key="3">
    <source>
        <dbReference type="Proteomes" id="UP000245207"/>
    </source>
</evidence>
<accession>A0A2U1PHJ6</accession>
<dbReference type="AlphaFoldDB" id="A0A2U1PHJ6"/>
<evidence type="ECO:0000313" key="2">
    <source>
        <dbReference type="EMBL" id="PWA85241.1"/>
    </source>
</evidence>